<dbReference type="AlphaFoldDB" id="A0A7I9XZ12"/>
<evidence type="ECO:0000256" key="1">
    <source>
        <dbReference type="SAM" id="MobiDB-lite"/>
    </source>
</evidence>
<evidence type="ECO:0000313" key="2">
    <source>
        <dbReference type="EMBL" id="GFG75071.1"/>
    </source>
</evidence>
<reference evidence="2 3" key="1">
    <citation type="journal article" date="2019" name="Emerg. Microbes Infect.">
        <title>Comprehensive subspecies identification of 175 nontuberculous mycobacteria species based on 7547 genomic profiles.</title>
        <authorList>
            <person name="Matsumoto Y."/>
            <person name="Kinjo T."/>
            <person name="Motooka D."/>
            <person name="Nabeya D."/>
            <person name="Jung N."/>
            <person name="Uechi K."/>
            <person name="Horii T."/>
            <person name="Iida T."/>
            <person name="Fujita J."/>
            <person name="Nakamura S."/>
        </authorList>
    </citation>
    <scope>NUCLEOTIDE SEQUENCE [LARGE SCALE GENOMIC DNA]</scope>
    <source>
        <strain evidence="2 3">JCM 17322</strain>
    </source>
</reference>
<comment type="caution">
    <text evidence="2">The sequence shown here is derived from an EMBL/GenBank/DDBJ whole genome shotgun (WGS) entry which is preliminary data.</text>
</comment>
<protein>
    <submittedName>
        <fullName evidence="2">Uncharacterized protein</fullName>
    </submittedName>
</protein>
<keyword evidence="3" id="KW-1185">Reference proteome</keyword>
<proteinExistence type="predicted"/>
<feature type="region of interest" description="Disordered" evidence="1">
    <location>
        <begin position="72"/>
        <end position="111"/>
    </location>
</feature>
<sequence>MPGSRIPSTYTPQSTITWVTGATPDCVFGSVNVVVRAVGRSAGDNARNEGIGSISRSVAGLFEPRSMLRVSARAPRDEPFNAEHTRETPGTGQLCPAGMGGAALGGDSTVGRLRTRDSPLVVVR</sequence>
<name>A0A7I9XZ12_9MYCO</name>
<dbReference type="EMBL" id="BLKW01000004">
    <property type="protein sequence ID" value="GFG75071.1"/>
    <property type="molecule type" value="Genomic_DNA"/>
</dbReference>
<organism evidence="2 3">
    <name type="scientific">Mycobacterium botniense</name>
    <dbReference type="NCBI Taxonomy" id="84962"/>
    <lineage>
        <taxon>Bacteria</taxon>
        <taxon>Bacillati</taxon>
        <taxon>Actinomycetota</taxon>
        <taxon>Actinomycetes</taxon>
        <taxon>Mycobacteriales</taxon>
        <taxon>Mycobacteriaceae</taxon>
        <taxon>Mycobacterium</taxon>
    </lineage>
</organism>
<dbReference type="Proteomes" id="UP000465361">
    <property type="component" value="Unassembled WGS sequence"/>
</dbReference>
<evidence type="ECO:0000313" key="3">
    <source>
        <dbReference type="Proteomes" id="UP000465361"/>
    </source>
</evidence>
<feature type="compositionally biased region" description="Basic and acidic residues" evidence="1">
    <location>
        <begin position="74"/>
        <end position="87"/>
    </location>
</feature>
<accession>A0A7I9XZ12</accession>
<gene>
    <name evidence="2" type="ORF">MBOT_24360</name>
</gene>